<sequence length="106" mass="10965">MNATHILHAADDPGAGQFLGVDWGSFVVVLLVALAATVVIVCFYALALRLLSLGAPLDGSDERSTAPAAAATFHRPPLATVAAVVCIAICVAAVLYGIWLVIPQFH</sequence>
<accession>A0A7W4UTB9</accession>
<reference evidence="2 3" key="1">
    <citation type="submission" date="2020-08" db="EMBL/GenBank/DDBJ databases">
        <title>Sequencing the genomes of 1000 actinobacteria strains.</title>
        <authorList>
            <person name="Klenk H.-P."/>
        </authorList>
    </citation>
    <scope>NUCLEOTIDE SEQUENCE [LARGE SCALE GENOMIC DNA]</scope>
    <source>
        <strain evidence="2 3">DSM 20146</strain>
    </source>
</reference>
<evidence type="ECO:0000313" key="3">
    <source>
        <dbReference type="Proteomes" id="UP000538196"/>
    </source>
</evidence>
<keyword evidence="1" id="KW-0812">Transmembrane</keyword>
<keyword evidence="1" id="KW-1133">Transmembrane helix</keyword>
<organism evidence="2 3">
    <name type="scientific">Leifsonia aquatica</name>
    <name type="common">Corynebacterium aquaticum</name>
    <dbReference type="NCBI Taxonomy" id="144185"/>
    <lineage>
        <taxon>Bacteria</taxon>
        <taxon>Bacillati</taxon>
        <taxon>Actinomycetota</taxon>
        <taxon>Actinomycetes</taxon>
        <taxon>Micrococcales</taxon>
        <taxon>Microbacteriaceae</taxon>
        <taxon>Leifsonia</taxon>
    </lineage>
</organism>
<keyword evidence="3" id="KW-1185">Reference proteome</keyword>
<dbReference type="AlphaFoldDB" id="A0A7W4UTB9"/>
<feature type="transmembrane region" description="Helical" evidence="1">
    <location>
        <begin position="23"/>
        <end position="47"/>
    </location>
</feature>
<dbReference type="EMBL" id="JACHVP010000001">
    <property type="protein sequence ID" value="MBB2965914.1"/>
    <property type="molecule type" value="Genomic_DNA"/>
</dbReference>
<comment type="caution">
    <text evidence="2">The sequence shown here is derived from an EMBL/GenBank/DDBJ whole genome shotgun (WGS) entry which is preliminary data.</text>
</comment>
<keyword evidence="1" id="KW-0472">Membrane</keyword>
<name>A0A7W4UTB9_LEIAQ</name>
<evidence type="ECO:0000256" key="1">
    <source>
        <dbReference type="SAM" id="Phobius"/>
    </source>
</evidence>
<dbReference type="RefSeq" id="WP_021758799.1">
    <property type="nucleotide sequence ID" value="NZ_JACHVP010000001.1"/>
</dbReference>
<dbReference type="Proteomes" id="UP000538196">
    <property type="component" value="Unassembled WGS sequence"/>
</dbReference>
<feature type="transmembrane region" description="Helical" evidence="1">
    <location>
        <begin position="78"/>
        <end position="102"/>
    </location>
</feature>
<evidence type="ECO:0000313" key="2">
    <source>
        <dbReference type="EMBL" id="MBB2965914.1"/>
    </source>
</evidence>
<gene>
    <name evidence="2" type="ORF">FHX33_000646</name>
</gene>
<protein>
    <submittedName>
        <fullName evidence="2">Zona occludens toxin (Predicted ATPase)</fullName>
    </submittedName>
</protein>
<proteinExistence type="predicted"/>